<evidence type="ECO:0008006" key="5">
    <source>
        <dbReference type="Google" id="ProtNLM"/>
    </source>
</evidence>
<dbReference type="AlphaFoldDB" id="A0ABD3PIP9"/>
<accession>A0ABD3PIP9</accession>
<dbReference type="EMBL" id="JALLAZ020000755">
    <property type="protein sequence ID" value="KAL3787884.1"/>
    <property type="molecule type" value="Genomic_DNA"/>
</dbReference>
<evidence type="ECO:0000313" key="4">
    <source>
        <dbReference type="Proteomes" id="UP001530315"/>
    </source>
</evidence>
<comment type="caution">
    <text evidence="3">The sequence shown here is derived from an EMBL/GenBank/DDBJ whole genome shotgun (WGS) entry which is preliminary data.</text>
</comment>
<feature type="signal peptide" evidence="2">
    <location>
        <begin position="1"/>
        <end position="23"/>
    </location>
</feature>
<keyword evidence="2" id="KW-0732">Signal</keyword>
<organism evidence="3 4">
    <name type="scientific">Stephanodiscus triporus</name>
    <dbReference type="NCBI Taxonomy" id="2934178"/>
    <lineage>
        <taxon>Eukaryota</taxon>
        <taxon>Sar</taxon>
        <taxon>Stramenopiles</taxon>
        <taxon>Ochrophyta</taxon>
        <taxon>Bacillariophyta</taxon>
        <taxon>Coscinodiscophyceae</taxon>
        <taxon>Thalassiosirophycidae</taxon>
        <taxon>Stephanodiscales</taxon>
        <taxon>Stephanodiscaceae</taxon>
        <taxon>Stephanodiscus</taxon>
    </lineage>
</organism>
<proteinExistence type="predicted"/>
<evidence type="ECO:0000313" key="3">
    <source>
        <dbReference type="EMBL" id="KAL3787884.1"/>
    </source>
</evidence>
<protein>
    <recommendedName>
        <fullName evidence="5">NADH:ubiquinone oxidoreductase intermediate-associated protein 30 domain-containing protein</fullName>
    </recommendedName>
</protein>
<feature type="chain" id="PRO_5044757254" description="NADH:ubiquinone oxidoreductase intermediate-associated protein 30 domain-containing protein" evidence="2">
    <location>
        <begin position="24"/>
        <end position="199"/>
    </location>
</feature>
<evidence type="ECO:0000256" key="1">
    <source>
        <dbReference type="SAM" id="MobiDB-lite"/>
    </source>
</evidence>
<reference evidence="3 4" key="1">
    <citation type="submission" date="2024-10" db="EMBL/GenBank/DDBJ databases">
        <title>Updated reference genomes for cyclostephanoid diatoms.</title>
        <authorList>
            <person name="Roberts W.R."/>
            <person name="Alverson A.J."/>
        </authorList>
    </citation>
    <scope>NUCLEOTIDE SEQUENCE [LARGE SCALE GENOMIC DNA]</scope>
    <source>
        <strain evidence="3 4">AJA276-08</strain>
    </source>
</reference>
<sequence>MMIRKFLLLMPSIIVLPAPPVDSFAPSSTCDNLRRAVSSKRPSMSSPPLRATRSDLSSKEFQLEELEDRDECETSLRLNDDGTVTLGQTNGPPVSSWEGSWAVIETATEADKPFRMRLTRTYEAGGSGTNKLGDVSYSVQREFWGNIEMVGESVSVTGRTHGNPDANVDGNEYVNELSLMESEIGYFTMIDAVAGERPV</sequence>
<dbReference type="Proteomes" id="UP001530315">
    <property type="component" value="Unassembled WGS sequence"/>
</dbReference>
<name>A0ABD3PIP9_9STRA</name>
<keyword evidence="4" id="KW-1185">Reference proteome</keyword>
<evidence type="ECO:0000256" key="2">
    <source>
        <dbReference type="SAM" id="SignalP"/>
    </source>
</evidence>
<feature type="region of interest" description="Disordered" evidence="1">
    <location>
        <begin position="36"/>
        <end position="56"/>
    </location>
</feature>
<gene>
    <name evidence="3" type="ORF">ACHAW5_000664</name>
</gene>